<name>A0ABQ2UZZ2_9PSEU</name>
<comment type="caution">
    <text evidence="1">The sequence shown here is derived from an EMBL/GenBank/DDBJ whole genome shotgun (WGS) entry which is preliminary data.</text>
</comment>
<evidence type="ECO:0000313" key="2">
    <source>
        <dbReference type="Proteomes" id="UP000649573"/>
    </source>
</evidence>
<reference evidence="2" key="1">
    <citation type="journal article" date="2019" name="Int. J. Syst. Evol. Microbiol.">
        <title>The Global Catalogue of Microorganisms (GCM) 10K type strain sequencing project: providing services to taxonomists for standard genome sequencing and annotation.</title>
        <authorList>
            <consortium name="The Broad Institute Genomics Platform"/>
            <consortium name="The Broad Institute Genome Sequencing Center for Infectious Disease"/>
            <person name="Wu L."/>
            <person name="Ma J."/>
        </authorList>
    </citation>
    <scope>NUCLEOTIDE SEQUENCE [LARGE SCALE GENOMIC DNA]</scope>
    <source>
        <strain evidence="2">JCM 3296</strain>
    </source>
</reference>
<accession>A0ABQ2UZZ2</accession>
<sequence>MRTHDAQHLLVQVGQTSQPGSNRHTGRTLRNERRCDCTQHSLRHVGDRIEPLNDSLGSGLAELRTKHPESRACDVRLLEWCRD</sequence>
<protein>
    <submittedName>
        <fullName evidence="1">Uncharacterized protein</fullName>
    </submittedName>
</protein>
<gene>
    <name evidence="1" type="ORF">GCM10010178_63180</name>
</gene>
<dbReference type="Proteomes" id="UP000649573">
    <property type="component" value="Unassembled WGS sequence"/>
</dbReference>
<organism evidence="1 2">
    <name type="scientific">Lentzea flava</name>
    <dbReference type="NCBI Taxonomy" id="103732"/>
    <lineage>
        <taxon>Bacteria</taxon>
        <taxon>Bacillati</taxon>
        <taxon>Actinomycetota</taxon>
        <taxon>Actinomycetes</taxon>
        <taxon>Pseudonocardiales</taxon>
        <taxon>Pseudonocardiaceae</taxon>
        <taxon>Lentzea</taxon>
    </lineage>
</organism>
<proteinExistence type="predicted"/>
<dbReference type="EMBL" id="BMRE01000035">
    <property type="protein sequence ID" value="GGU62339.1"/>
    <property type="molecule type" value="Genomic_DNA"/>
</dbReference>
<evidence type="ECO:0000313" key="1">
    <source>
        <dbReference type="EMBL" id="GGU62339.1"/>
    </source>
</evidence>
<keyword evidence="2" id="KW-1185">Reference proteome</keyword>